<dbReference type="Pfam" id="PF00487">
    <property type="entry name" value="FA_desaturase"/>
    <property type="match status" value="1"/>
</dbReference>
<organism evidence="3 4">
    <name type="scientific">Nitratireductor arenosus</name>
    <dbReference type="NCBI Taxonomy" id="2682096"/>
    <lineage>
        <taxon>Bacteria</taxon>
        <taxon>Pseudomonadati</taxon>
        <taxon>Pseudomonadota</taxon>
        <taxon>Alphaproteobacteria</taxon>
        <taxon>Hyphomicrobiales</taxon>
        <taxon>Phyllobacteriaceae</taxon>
        <taxon>Nitratireductor</taxon>
    </lineage>
</organism>
<comment type="caution">
    <text evidence="3">The sequence shown here is derived from an EMBL/GenBank/DDBJ whole genome shotgun (WGS) entry which is preliminary data.</text>
</comment>
<keyword evidence="1" id="KW-0472">Membrane</keyword>
<feature type="transmembrane region" description="Helical" evidence="1">
    <location>
        <begin position="184"/>
        <end position="208"/>
    </location>
</feature>
<keyword evidence="1" id="KW-0812">Transmembrane</keyword>
<evidence type="ECO:0000259" key="2">
    <source>
        <dbReference type="Pfam" id="PF00487"/>
    </source>
</evidence>
<sequence>MHDVRLDHRQLLAALSRAQRRALTEKSDRPGLVRLCVHFGSIAGLGLLIAARAPLWPVLVPVQGILIVFLFTLEHETIHGTAFRTDWFNQRVAQICGFLIAIPATWFRYFHFAHHRHTQDPKRDPELAAPKPESLGGYMVHVSGLPLWRSLATTLVRNAAGRVDGDFVPGNARGRVVREARVTLVLYGLLAGLSIAAGSGVLLFIWVIPAVVGQPFLRLYLLAEHGRCPFVANMLENTRTTYTNRLVRWVAWNMPYHAEHHAYPVVPFHKLPEFHDLAEAHLKVTENGYRRFHARYVGGLRGSDDGGRAADVRD</sequence>
<name>A0A844QCP2_9HYPH</name>
<proteinExistence type="predicted"/>
<keyword evidence="1" id="KW-1133">Transmembrane helix</keyword>
<dbReference type="GO" id="GO:0042284">
    <property type="term" value="F:sphingolipid delta-4 desaturase activity"/>
    <property type="evidence" value="ECO:0007669"/>
    <property type="project" value="TreeGrafter"/>
</dbReference>
<dbReference type="AlphaFoldDB" id="A0A844QCP2"/>
<keyword evidence="4" id="KW-1185">Reference proteome</keyword>
<dbReference type="GO" id="GO:0046513">
    <property type="term" value="P:ceramide biosynthetic process"/>
    <property type="evidence" value="ECO:0007669"/>
    <property type="project" value="TreeGrafter"/>
</dbReference>
<feature type="transmembrane region" description="Helical" evidence="1">
    <location>
        <begin position="31"/>
        <end position="49"/>
    </location>
</feature>
<dbReference type="EMBL" id="WPHG01000001">
    <property type="protein sequence ID" value="MVA95878.1"/>
    <property type="molecule type" value="Genomic_DNA"/>
</dbReference>
<evidence type="ECO:0000313" key="4">
    <source>
        <dbReference type="Proteomes" id="UP000463224"/>
    </source>
</evidence>
<feature type="domain" description="Fatty acid desaturase" evidence="2">
    <location>
        <begin position="55"/>
        <end position="281"/>
    </location>
</feature>
<evidence type="ECO:0000313" key="3">
    <source>
        <dbReference type="EMBL" id="MVA95878.1"/>
    </source>
</evidence>
<dbReference type="RefSeq" id="WP_156710752.1">
    <property type="nucleotide sequence ID" value="NZ_WPHG01000001.1"/>
</dbReference>
<evidence type="ECO:0000256" key="1">
    <source>
        <dbReference type="SAM" id="Phobius"/>
    </source>
</evidence>
<protein>
    <submittedName>
        <fullName evidence="3">Fatty acid desaturase</fullName>
    </submittedName>
</protein>
<dbReference type="CDD" id="cd03511">
    <property type="entry name" value="Rhizopine-oxygenase-like"/>
    <property type="match status" value="1"/>
</dbReference>
<dbReference type="InterPro" id="IPR005804">
    <property type="entry name" value="FA_desaturase_dom"/>
</dbReference>
<dbReference type="InterPro" id="IPR039393">
    <property type="entry name" value="Rhizopine-oxygenase-like"/>
</dbReference>
<reference evidence="3 4" key="1">
    <citation type="submission" date="2019-12" db="EMBL/GenBank/DDBJ databases">
        <title>Nitratireductor arenosus sp. nov., Isolated from sea sand, Jeju island, South Korea.</title>
        <authorList>
            <person name="Kim W."/>
        </authorList>
    </citation>
    <scope>NUCLEOTIDE SEQUENCE [LARGE SCALE GENOMIC DNA]</scope>
    <source>
        <strain evidence="3 4">CAU 1489</strain>
    </source>
</reference>
<gene>
    <name evidence="3" type="ORF">GN330_01240</name>
</gene>
<accession>A0A844QCP2</accession>
<dbReference type="GO" id="GO:0016020">
    <property type="term" value="C:membrane"/>
    <property type="evidence" value="ECO:0007669"/>
    <property type="project" value="GOC"/>
</dbReference>
<dbReference type="Proteomes" id="UP000463224">
    <property type="component" value="Unassembled WGS sequence"/>
</dbReference>
<dbReference type="PANTHER" id="PTHR12879:SF8">
    <property type="entry name" value="SPHINGOLIPID DELTA(4)-DESATURASE DES1"/>
    <property type="match status" value="1"/>
</dbReference>
<dbReference type="PANTHER" id="PTHR12879">
    <property type="entry name" value="SPHINGOLIPID DELTA 4 DESATURASE/C-4 HYDROXYLASE PROTEIN DES2"/>
    <property type="match status" value="1"/>
</dbReference>